<dbReference type="EMBL" id="GBXM01093745">
    <property type="protein sequence ID" value="JAH14832.1"/>
    <property type="molecule type" value="Transcribed_RNA"/>
</dbReference>
<proteinExistence type="predicted"/>
<reference evidence="1" key="1">
    <citation type="submission" date="2014-11" db="EMBL/GenBank/DDBJ databases">
        <authorList>
            <person name="Amaro Gonzalez C."/>
        </authorList>
    </citation>
    <scope>NUCLEOTIDE SEQUENCE</scope>
</reference>
<dbReference type="AlphaFoldDB" id="A0A0E9QEB9"/>
<reference evidence="1" key="2">
    <citation type="journal article" date="2015" name="Fish Shellfish Immunol.">
        <title>Early steps in the European eel (Anguilla anguilla)-Vibrio vulnificus interaction in the gills: Role of the RtxA13 toxin.</title>
        <authorList>
            <person name="Callol A."/>
            <person name="Pajuelo D."/>
            <person name="Ebbesson L."/>
            <person name="Teles M."/>
            <person name="MacKenzie S."/>
            <person name="Amaro C."/>
        </authorList>
    </citation>
    <scope>NUCLEOTIDE SEQUENCE</scope>
</reference>
<evidence type="ECO:0000313" key="1">
    <source>
        <dbReference type="EMBL" id="JAH14832.1"/>
    </source>
</evidence>
<sequence>MKTASEKCNVMHAPAFQSHKLYLAGVNITSDSIWFLNIGFHAEHATSTNQ</sequence>
<organism evidence="1">
    <name type="scientific">Anguilla anguilla</name>
    <name type="common">European freshwater eel</name>
    <name type="synonym">Muraena anguilla</name>
    <dbReference type="NCBI Taxonomy" id="7936"/>
    <lineage>
        <taxon>Eukaryota</taxon>
        <taxon>Metazoa</taxon>
        <taxon>Chordata</taxon>
        <taxon>Craniata</taxon>
        <taxon>Vertebrata</taxon>
        <taxon>Euteleostomi</taxon>
        <taxon>Actinopterygii</taxon>
        <taxon>Neopterygii</taxon>
        <taxon>Teleostei</taxon>
        <taxon>Anguilliformes</taxon>
        <taxon>Anguillidae</taxon>
        <taxon>Anguilla</taxon>
    </lineage>
</organism>
<name>A0A0E9QEB9_ANGAN</name>
<protein>
    <submittedName>
        <fullName evidence="1">Uncharacterized protein</fullName>
    </submittedName>
</protein>
<accession>A0A0E9QEB9</accession>